<organism evidence="2 3">
    <name type="scientific">Paractinoplanes bogorensis</name>
    <dbReference type="NCBI Taxonomy" id="1610840"/>
    <lineage>
        <taxon>Bacteria</taxon>
        <taxon>Bacillati</taxon>
        <taxon>Actinomycetota</taxon>
        <taxon>Actinomycetes</taxon>
        <taxon>Micromonosporales</taxon>
        <taxon>Micromonosporaceae</taxon>
        <taxon>Paractinoplanes</taxon>
    </lineage>
</organism>
<accession>A0ABS5YGJ0</accession>
<proteinExistence type="predicted"/>
<feature type="compositionally biased region" description="Polar residues" evidence="1">
    <location>
        <begin position="72"/>
        <end position="91"/>
    </location>
</feature>
<sequence>MPEHPVGCHCCGAPLDGVDLDIRTTLPDAIQALSEEQRAVAWGNSDFQRVEGIGGFLRCLMPVRLTGGGSVPPTTSSASSDRAGPSTSSRS</sequence>
<evidence type="ECO:0000256" key="1">
    <source>
        <dbReference type="SAM" id="MobiDB-lite"/>
    </source>
</evidence>
<dbReference type="RefSeq" id="WP_215784434.1">
    <property type="nucleotide sequence ID" value="NZ_JAHKKG010000001.1"/>
</dbReference>
<gene>
    <name evidence="2" type="ORF">KOI35_03120</name>
</gene>
<evidence type="ECO:0000313" key="2">
    <source>
        <dbReference type="EMBL" id="MBU2662492.1"/>
    </source>
</evidence>
<name>A0ABS5YGJ0_9ACTN</name>
<evidence type="ECO:0000313" key="3">
    <source>
        <dbReference type="Proteomes" id="UP001519654"/>
    </source>
</evidence>
<reference evidence="2 3" key="1">
    <citation type="submission" date="2021-06" db="EMBL/GenBank/DDBJ databases">
        <title>Actinoplanes lichenicola sp. nov., and Actinoplanes ovalisporus sp. nov., isolated from lichen in Thailand.</title>
        <authorList>
            <person name="Saeng-In P."/>
            <person name="Kanchanasin P."/>
            <person name="Yuki M."/>
            <person name="Kudo T."/>
            <person name="Ohkuma M."/>
            <person name="Phongsopitanun W."/>
            <person name="Tanasupawat S."/>
        </authorList>
    </citation>
    <scope>NUCLEOTIDE SEQUENCE [LARGE SCALE GENOMIC DNA]</scope>
    <source>
        <strain evidence="2 3">NBRC 110975</strain>
    </source>
</reference>
<protein>
    <submittedName>
        <fullName evidence="2">DUF2199 domain-containing protein</fullName>
    </submittedName>
</protein>
<comment type="caution">
    <text evidence="2">The sequence shown here is derived from an EMBL/GenBank/DDBJ whole genome shotgun (WGS) entry which is preliminary data.</text>
</comment>
<dbReference type="EMBL" id="JAHKKG010000001">
    <property type="protein sequence ID" value="MBU2662492.1"/>
    <property type="molecule type" value="Genomic_DNA"/>
</dbReference>
<feature type="region of interest" description="Disordered" evidence="1">
    <location>
        <begin position="68"/>
        <end position="91"/>
    </location>
</feature>
<dbReference type="Proteomes" id="UP001519654">
    <property type="component" value="Unassembled WGS sequence"/>
</dbReference>
<keyword evidence="3" id="KW-1185">Reference proteome</keyword>